<keyword evidence="1" id="KW-0812">Transmembrane</keyword>
<feature type="transmembrane region" description="Helical" evidence="1">
    <location>
        <begin position="12"/>
        <end position="36"/>
    </location>
</feature>
<proteinExistence type="predicted"/>
<accession>A0A0A1YVF3</accession>
<evidence type="ECO:0000313" key="2">
    <source>
        <dbReference type="EMBL" id="KGE64846.1"/>
    </source>
</evidence>
<feature type="transmembrane region" description="Helical" evidence="1">
    <location>
        <begin position="356"/>
        <end position="376"/>
    </location>
</feature>
<evidence type="ECO:0000313" key="3">
    <source>
        <dbReference type="Proteomes" id="UP000030060"/>
    </source>
</evidence>
<name>A0A0A1YVF3_PSEFL</name>
<dbReference type="EMBL" id="ASGY01000216">
    <property type="protein sequence ID" value="KGE64846.1"/>
    <property type="molecule type" value="Genomic_DNA"/>
</dbReference>
<sequence length="448" mass="50214">MTEKIESPKVSMWQTALLLALTLAVLVAVGAAIWWLLMGSRPVGWAVIRDLMVKGVMLWLLFFGMALVAWLVIQKGVRSLVVGGRGMPSSPPTQPVECTYQAELIQDLRKCYGFFWRRNVRLLLVIGEPAEIKAIAPALAENQWQQAQGTVLLWGGSAQAQLDQLFRNRWSALSRWRALDGVVWALNETQAADDAAIGKGMRQLQDLARDLKWQLPLHLWQICHSRWSQDARTPQPVGCLLPARVTSVSLESALTELLESLRREGLGQMSTLMSHDFLLRLSRDLRGEGIARWCHTLSAWAGRFALGIPLRGVWFSLPVPCSSHESDNHWVVPPAWQGVLGDRGRSHRFGWGAPRVVYVLTLGLAMLWAAGSLLSFTSNRLLITQVQASLAILQQQGTGDEQLNALNELVRDLARLDDRVQDGAPWYQRFGLNQNQALLETLWPRYVE</sequence>
<feature type="non-terminal residue" evidence="2">
    <location>
        <position position="448"/>
    </location>
</feature>
<keyword evidence="1" id="KW-0472">Membrane</keyword>
<protein>
    <submittedName>
        <fullName evidence="2">Uncharacterized protein</fullName>
    </submittedName>
</protein>
<dbReference type="Proteomes" id="UP000030060">
    <property type="component" value="Unassembled WGS sequence"/>
</dbReference>
<reference evidence="2 3" key="1">
    <citation type="journal article" date="2013" name="Genome Announc.">
        <title>Draft Genome Sequence of Pseudomonas fluorescens LMG 5329, a White Line-Inducing Principle-Producing Bioindicator for the Mushroom Pathogen Pseudomonas tolaasii.</title>
        <authorList>
            <person name="Ghequire M.G."/>
            <person name="Rokni-Zadeh H."/>
            <person name="Zarrineh P."/>
            <person name="De Mot R."/>
        </authorList>
    </citation>
    <scope>NUCLEOTIDE SEQUENCE [LARGE SCALE GENOMIC DNA]</scope>
    <source>
        <strain evidence="2 3">LMG 5329</strain>
    </source>
</reference>
<dbReference type="AlphaFoldDB" id="A0A0A1YVF3"/>
<keyword evidence="1" id="KW-1133">Transmembrane helix</keyword>
<gene>
    <name evidence="2" type="ORF">K814_0127110</name>
</gene>
<evidence type="ECO:0000256" key="1">
    <source>
        <dbReference type="SAM" id="Phobius"/>
    </source>
</evidence>
<organism evidence="2 3">
    <name type="scientific">Pseudomonas fluorescens LMG 5329</name>
    <dbReference type="NCBI Taxonomy" id="1324332"/>
    <lineage>
        <taxon>Bacteria</taxon>
        <taxon>Pseudomonadati</taxon>
        <taxon>Pseudomonadota</taxon>
        <taxon>Gammaproteobacteria</taxon>
        <taxon>Pseudomonadales</taxon>
        <taxon>Pseudomonadaceae</taxon>
        <taxon>Pseudomonas</taxon>
    </lineage>
</organism>
<feature type="transmembrane region" description="Helical" evidence="1">
    <location>
        <begin position="56"/>
        <end position="73"/>
    </location>
</feature>
<comment type="caution">
    <text evidence="2">The sequence shown here is derived from an EMBL/GenBank/DDBJ whole genome shotgun (WGS) entry which is preliminary data.</text>
</comment>